<dbReference type="AlphaFoldDB" id="A0AAV7M3P2"/>
<organism evidence="1 2">
    <name type="scientific">Pleurodeles waltl</name>
    <name type="common">Iberian ribbed newt</name>
    <dbReference type="NCBI Taxonomy" id="8319"/>
    <lineage>
        <taxon>Eukaryota</taxon>
        <taxon>Metazoa</taxon>
        <taxon>Chordata</taxon>
        <taxon>Craniata</taxon>
        <taxon>Vertebrata</taxon>
        <taxon>Euteleostomi</taxon>
        <taxon>Amphibia</taxon>
        <taxon>Batrachia</taxon>
        <taxon>Caudata</taxon>
        <taxon>Salamandroidea</taxon>
        <taxon>Salamandridae</taxon>
        <taxon>Pleurodelinae</taxon>
        <taxon>Pleurodeles</taxon>
    </lineage>
</organism>
<protein>
    <submittedName>
        <fullName evidence="1">Uncharacterized protein</fullName>
    </submittedName>
</protein>
<dbReference type="EMBL" id="JANPWB010000014">
    <property type="protein sequence ID" value="KAJ1098436.1"/>
    <property type="molecule type" value="Genomic_DNA"/>
</dbReference>
<gene>
    <name evidence="1" type="ORF">NDU88_003547</name>
</gene>
<proteinExistence type="predicted"/>
<sequence>MAAWDVHRQTLKDVWDQLEKYTKKVNWWCWYIEEDKAGRMLAQLIRSETTPQPKSAIRNQQGLVVHKQQAIKEAFVAHLLRVDAETSVAEPDTSHPEYLAALPLQ</sequence>
<evidence type="ECO:0000313" key="1">
    <source>
        <dbReference type="EMBL" id="KAJ1098436.1"/>
    </source>
</evidence>
<name>A0AAV7M3P2_PLEWA</name>
<evidence type="ECO:0000313" key="2">
    <source>
        <dbReference type="Proteomes" id="UP001066276"/>
    </source>
</evidence>
<keyword evidence="2" id="KW-1185">Reference proteome</keyword>
<reference evidence="1" key="1">
    <citation type="journal article" date="2022" name="bioRxiv">
        <title>Sequencing and chromosome-scale assembly of the giantPleurodeles waltlgenome.</title>
        <authorList>
            <person name="Brown T."/>
            <person name="Elewa A."/>
            <person name="Iarovenko S."/>
            <person name="Subramanian E."/>
            <person name="Araus A.J."/>
            <person name="Petzold A."/>
            <person name="Susuki M."/>
            <person name="Suzuki K.-i.T."/>
            <person name="Hayashi T."/>
            <person name="Toyoda A."/>
            <person name="Oliveira C."/>
            <person name="Osipova E."/>
            <person name="Leigh N.D."/>
            <person name="Simon A."/>
            <person name="Yun M.H."/>
        </authorList>
    </citation>
    <scope>NUCLEOTIDE SEQUENCE</scope>
    <source>
        <strain evidence="1">20211129_DDA</strain>
        <tissue evidence="1">Liver</tissue>
    </source>
</reference>
<comment type="caution">
    <text evidence="1">The sequence shown here is derived from an EMBL/GenBank/DDBJ whole genome shotgun (WGS) entry which is preliminary data.</text>
</comment>
<accession>A0AAV7M3P2</accession>
<dbReference type="Proteomes" id="UP001066276">
    <property type="component" value="Chromosome 10"/>
</dbReference>